<evidence type="ECO:0000313" key="2">
    <source>
        <dbReference type="EMBL" id="QIG79040.1"/>
    </source>
</evidence>
<feature type="chain" id="PRO_5026122282" description="Spore coat protein U domain-containing protein" evidence="1">
    <location>
        <begin position="23"/>
        <end position="160"/>
    </location>
</feature>
<reference evidence="2 3" key="1">
    <citation type="submission" date="2020-02" db="EMBL/GenBank/DDBJ databases">
        <authorList>
            <person name="Zheng R.K."/>
            <person name="Sun C.M."/>
        </authorList>
    </citation>
    <scope>NUCLEOTIDE SEQUENCE [LARGE SCALE GENOMIC DNA]</scope>
    <source>
        <strain evidence="3">zrk23</strain>
    </source>
</reference>
<evidence type="ECO:0000256" key="1">
    <source>
        <dbReference type="SAM" id="SignalP"/>
    </source>
</evidence>
<dbReference type="EMBL" id="CP049109">
    <property type="protein sequence ID" value="QIG79040.1"/>
    <property type="molecule type" value="Genomic_DNA"/>
</dbReference>
<dbReference type="Proteomes" id="UP000501568">
    <property type="component" value="Chromosome"/>
</dbReference>
<dbReference type="RefSeq" id="WP_165326042.1">
    <property type="nucleotide sequence ID" value="NZ_CP049109.1"/>
</dbReference>
<gene>
    <name evidence="2" type="ORF">G5C33_04075</name>
</gene>
<sequence length="160" mass="16292">MKRIAYVAAALAPCCFALPAQAQDASVAIRGTLAEECTIKTPEAAAIDPASAAPQSIGTASVVCNFVGAPTMRVWSLNGGQIVSPASEENGQTEQAQPYSFAFDGVSLGKLGKDQEGASYVPLAVTASNTAHTADAQITIATPATVAGTYSDIIYVSINP</sequence>
<dbReference type="KEGG" id="spzr:G5C33_04075"/>
<keyword evidence="3" id="KW-1185">Reference proteome</keyword>
<feature type="signal peptide" evidence="1">
    <location>
        <begin position="1"/>
        <end position="22"/>
    </location>
</feature>
<proteinExistence type="predicted"/>
<name>A0A6G6Y2A8_9SPHN</name>
<accession>A0A6G6Y2A8</accession>
<dbReference type="AlphaFoldDB" id="A0A6G6Y2A8"/>
<organism evidence="2 3">
    <name type="scientific">Stakelama tenebrarum</name>
    <dbReference type="NCBI Taxonomy" id="2711215"/>
    <lineage>
        <taxon>Bacteria</taxon>
        <taxon>Pseudomonadati</taxon>
        <taxon>Pseudomonadota</taxon>
        <taxon>Alphaproteobacteria</taxon>
        <taxon>Sphingomonadales</taxon>
        <taxon>Sphingomonadaceae</taxon>
        <taxon>Stakelama</taxon>
    </lineage>
</organism>
<protein>
    <recommendedName>
        <fullName evidence="4">Spore coat protein U domain-containing protein</fullName>
    </recommendedName>
</protein>
<evidence type="ECO:0008006" key="4">
    <source>
        <dbReference type="Google" id="ProtNLM"/>
    </source>
</evidence>
<keyword evidence="1" id="KW-0732">Signal</keyword>
<evidence type="ECO:0000313" key="3">
    <source>
        <dbReference type="Proteomes" id="UP000501568"/>
    </source>
</evidence>